<dbReference type="PANTHER" id="PTHR43591">
    <property type="entry name" value="METHYLTRANSFERASE"/>
    <property type="match status" value="1"/>
</dbReference>
<evidence type="ECO:0000259" key="1">
    <source>
        <dbReference type="Pfam" id="PF08241"/>
    </source>
</evidence>
<keyword evidence="2" id="KW-0489">Methyltransferase</keyword>
<dbReference type="Proteomes" id="UP000190989">
    <property type="component" value="Unassembled WGS sequence"/>
</dbReference>
<reference evidence="3" key="1">
    <citation type="submission" date="2017-02" db="EMBL/GenBank/DDBJ databases">
        <authorList>
            <person name="Varghese N."/>
            <person name="Submissions S."/>
        </authorList>
    </citation>
    <scope>NUCLEOTIDE SEQUENCE [LARGE SCALE GENOMIC DNA]</scope>
    <source>
        <strain evidence="3">SM117</strain>
    </source>
</reference>
<dbReference type="STRING" id="428990.SAMN06295987_105173"/>
<dbReference type="SUPFAM" id="SSF53335">
    <property type="entry name" value="S-adenosyl-L-methionine-dependent methyltransferases"/>
    <property type="match status" value="1"/>
</dbReference>
<evidence type="ECO:0000313" key="2">
    <source>
        <dbReference type="EMBL" id="SLK05514.1"/>
    </source>
</evidence>
<evidence type="ECO:0000313" key="3">
    <source>
        <dbReference type="Proteomes" id="UP000190989"/>
    </source>
</evidence>
<protein>
    <submittedName>
        <fullName evidence="2">Methyltransferase domain-containing protein</fullName>
    </submittedName>
</protein>
<dbReference type="InterPro" id="IPR029063">
    <property type="entry name" value="SAM-dependent_MTases_sf"/>
</dbReference>
<name>A0A1U6IBY2_9SPHN</name>
<keyword evidence="3" id="KW-1185">Reference proteome</keyword>
<dbReference type="InterPro" id="IPR013216">
    <property type="entry name" value="Methyltransf_11"/>
</dbReference>
<dbReference type="Pfam" id="PF08241">
    <property type="entry name" value="Methyltransf_11"/>
    <property type="match status" value="1"/>
</dbReference>
<dbReference type="Gene3D" id="3.40.50.150">
    <property type="entry name" value="Vaccinia Virus protein VP39"/>
    <property type="match status" value="1"/>
</dbReference>
<sequence>MNKAVAGLVAHVGEPPDIETSSDGYASRFRGKVGEYLLGVQERGLFSLLEQPPVPPASTVLDVGGGHAQLAPPLASAGYRVTVAGSDASCGMRLARHDGAPAIDFVACDLLQMPFADRKFDVVTSVRLMAHIDDWPRLVAELCRVADKTVIIDFPVYSSVNALSLLTFPLKKRIEKNTRTYRSFFGGEVRKAFASHGFRQTREWRQFVLPMALHRALPKATLTQQAEGLMRKAGLTGLVGNPVLARFDRED</sequence>
<dbReference type="GO" id="GO:0032259">
    <property type="term" value="P:methylation"/>
    <property type="evidence" value="ECO:0007669"/>
    <property type="project" value="UniProtKB-KW"/>
</dbReference>
<proteinExistence type="predicted"/>
<gene>
    <name evidence="2" type="ORF">SAMN06295987_105173</name>
</gene>
<keyword evidence="2" id="KW-0808">Transferase</keyword>
<accession>A0A1U6IBY2</accession>
<dbReference type="CDD" id="cd02440">
    <property type="entry name" value="AdoMet_MTases"/>
    <property type="match status" value="1"/>
</dbReference>
<organism evidence="2 3">
    <name type="scientific">Novosphingobium mathurense</name>
    <dbReference type="NCBI Taxonomy" id="428990"/>
    <lineage>
        <taxon>Bacteria</taxon>
        <taxon>Pseudomonadati</taxon>
        <taxon>Pseudomonadota</taxon>
        <taxon>Alphaproteobacteria</taxon>
        <taxon>Sphingomonadales</taxon>
        <taxon>Sphingomonadaceae</taxon>
        <taxon>Novosphingobium</taxon>
    </lineage>
</organism>
<dbReference type="GO" id="GO:0008757">
    <property type="term" value="F:S-adenosylmethionine-dependent methyltransferase activity"/>
    <property type="evidence" value="ECO:0007669"/>
    <property type="project" value="InterPro"/>
</dbReference>
<feature type="domain" description="Methyltransferase type 11" evidence="1">
    <location>
        <begin position="61"/>
        <end position="146"/>
    </location>
</feature>
<dbReference type="AlphaFoldDB" id="A0A1U6IBY2"/>
<dbReference type="PANTHER" id="PTHR43591:SF24">
    <property type="entry name" value="2-METHOXY-6-POLYPRENYL-1,4-BENZOQUINOL METHYLASE, MITOCHONDRIAL"/>
    <property type="match status" value="1"/>
</dbReference>
<dbReference type="EMBL" id="FVZE01000005">
    <property type="protein sequence ID" value="SLK05514.1"/>
    <property type="molecule type" value="Genomic_DNA"/>
</dbReference>
<dbReference type="RefSeq" id="WP_079731102.1">
    <property type="nucleotide sequence ID" value="NZ_FVZE01000005.1"/>
</dbReference>